<dbReference type="GO" id="GO:0006338">
    <property type="term" value="P:chromatin remodeling"/>
    <property type="evidence" value="ECO:0007669"/>
    <property type="project" value="TreeGrafter"/>
</dbReference>
<comment type="caution">
    <text evidence="4">The sequence shown here is derived from an EMBL/GenBank/DDBJ whole genome shotgun (WGS) entry which is preliminary data.</text>
</comment>
<evidence type="ECO:0000256" key="2">
    <source>
        <dbReference type="ARBA" id="ARBA00023002"/>
    </source>
</evidence>
<dbReference type="Gene3D" id="1.10.287.80">
    <property type="entry name" value="ATP synthase, gamma subunit, helix hairpin domain"/>
    <property type="match status" value="1"/>
</dbReference>
<dbReference type="Gene3D" id="3.50.50.60">
    <property type="entry name" value="FAD/NAD(P)-binding domain"/>
    <property type="match status" value="1"/>
</dbReference>
<organism evidence="4 5">
    <name type="scientific">Elysia crispata</name>
    <name type="common">lettuce slug</name>
    <dbReference type="NCBI Taxonomy" id="231223"/>
    <lineage>
        <taxon>Eukaryota</taxon>
        <taxon>Metazoa</taxon>
        <taxon>Spiralia</taxon>
        <taxon>Lophotrochozoa</taxon>
        <taxon>Mollusca</taxon>
        <taxon>Gastropoda</taxon>
        <taxon>Heterobranchia</taxon>
        <taxon>Euthyneura</taxon>
        <taxon>Panpulmonata</taxon>
        <taxon>Sacoglossa</taxon>
        <taxon>Placobranchoidea</taxon>
        <taxon>Plakobranchidae</taxon>
        <taxon>Elysia</taxon>
    </lineage>
</organism>
<keyword evidence="5" id="KW-1185">Reference proteome</keyword>
<dbReference type="EMBL" id="JAWDGP010007341">
    <property type="protein sequence ID" value="KAK3724621.1"/>
    <property type="molecule type" value="Genomic_DNA"/>
</dbReference>
<evidence type="ECO:0000313" key="4">
    <source>
        <dbReference type="EMBL" id="KAK3724621.1"/>
    </source>
</evidence>
<dbReference type="AlphaFoldDB" id="A0AAE1CP93"/>
<dbReference type="InterPro" id="IPR036188">
    <property type="entry name" value="FAD/NAD-bd_sf"/>
</dbReference>
<sequence length="382" mass="41891">MSETVLLLHTFDSWTNSYFIAGWEVSCVSEYEQLTAKQKEIEDKLHELETNPPSDVYLSSRDRQILDWHFANLEFANATPLSNLSLKHWDQDDDYEFSGSHLTVRNGYSCVPMALSEGLDYKLNTVVKQIKLSDKGVEILTTAKNGGNQQVYKGDAVLCTLPLGVLKDCVNAAPNVPQFIPPLPDWKADAIGRLGFGNLNKVVLCFDRVFWDPSANLFGHVGSTTAARGELFLFWNLYKAPVLLALIAGEAAAIMENVSDDVIVGRCLAVMRGIFGANTVPQPKETLVSRWRADPFAKGSYSYVAAGSSGNDYDLLASPIAHQVGAPARLFFAGEHTIRNYPATVHGALLSGYREAGRIADKFLGAPYCPPQAKPNIVTSDN</sequence>
<dbReference type="Pfam" id="PF01593">
    <property type="entry name" value="Amino_oxidase"/>
    <property type="match status" value="1"/>
</dbReference>
<feature type="domain" description="Amine oxidase" evidence="3">
    <location>
        <begin position="35"/>
        <end position="359"/>
    </location>
</feature>
<reference evidence="4" key="1">
    <citation type="journal article" date="2023" name="G3 (Bethesda)">
        <title>A reference genome for the long-term kleptoplast-retaining sea slug Elysia crispata morphotype clarki.</title>
        <authorList>
            <person name="Eastman K.E."/>
            <person name="Pendleton A.L."/>
            <person name="Shaikh M.A."/>
            <person name="Suttiyut T."/>
            <person name="Ogas R."/>
            <person name="Tomko P."/>
            <person name="Gavelis G."/>
            <person name="Widhalm J.R."/>
            <person name="Wisecaver J.H."/>
        </authorList>
    </citation>
    <scope>NUCLEOTIDE SEQUENCE</scope>
    <source>
        <strain evidence="4">ECLA1</strain>
    </source>
</reference>
<evidence type="ECO:0000256" key="1">
    <source>
        <dbReference type="ARBA" id="ARBA00005995"/>
    </source>
</evidence>
<dbReference type="FunFam" id="3.90.660.10:FF:000001">
    <property type="entry name" value="Lysine-specific histone demethylase"/>
    <property type="match status" value="1"/>
</dbReference>
<dbReference type="GO" id="GO:0003682">
    <property type="term" value="F:chromatin binding"/>
    <property type="evidence" value="ECO:0007669"/>
    <property type="project" value="TreeGrafter"/>
</dbReference>
<protein>
    <recommendedName>
        <fullName evidence="3">Amine oxidase domain-containing protein</fullName>
    </recommendedName>
</protein>
<proteinExistence type="inferred from homology"/>
<dbReference type="PANTHER" id="PTHR10742">
    <property type="entry name" value="FLAVIN MONOAMINE OXIDASE"/>
    <property type="match status" value="1"/>
</dbReference>
<dbReference type="SUPFAM" id="SSF51905">
    <property type="entry name" value="FAD/NAD(P)-binding domain"/>
    <property type="match status" value="1"/>
</dbReference>
<dbReference type="SUPFAM" id="SSF54373">
    <property type="entry name" value="FAD-linked reductases, C-terminal domain"/>
    <property type="match status" value="1"/>
</dbReference>
<evidence type="ECO:0000313" key="5">
    <source>
        <dbReference type="Proteomes" id="UP001283361"/>
    </source>
</evidence>
<keyword evidence="2" id="KW-0560">Oxidoreductase</keyword>
<dbReference type="GO" id="GO:0050660">
    <property type="term" value="F:flavin adenine dinucleotide binding"/>
    <property type="evidence" value="ECO:0007669"/>
    <property type="project" value="TreeGrafter"/>
</dbReference>
<gene>
    <name evidence="4" type="ORF">RRG08_041105</name>
</gene>
<comment type="similarity">
    <text evidence="1">Belongs to the flavin monoamine oxidase family.</text>
</comment>
<dbReference type="PANTHER" id="PTHR10742:SF386">
    <property type="entry name" value="LYSINE-SPECIFIC HISTONE DEMETHYLASE 1A"/>
    <property type="match status" value="1"/>
</dbReference>
<dbReference type="Gene3D" id="3.90.660.10">
    <property type="match status" value="1"/>
</dbReference>
<evidence type="ECO:0000259" key="3">
    <source>
        <dbReference type="Pfam" id="PF01593"/>
    </source>
</evidence>
<dbReference type="InterPro" id="IPR050281">
    <property type="entry name" value="Flavin_monoamine_oxidase"/>
</dbReference>
<accession>A0AAE1CP93</accession>
<dbReference type="Proteomes" id="UP001283361">
    <property type="component" value="Unassembled WGS sequence"/>
</dbReference>
<dbReference type="InterPro" id="IPR002937">
    <property type="entry name" value="Amino_oxidase"/>
</dbReference>
<dbReference type="GO" id="GO:0016491">
    <property type="term" value="F:oxidoreductase activity"/>
    <property type="evidence" value="ECO:0007669"/>
    <property type="project" value="UniProtKB-KW"/>
</dbReference>
<name>A0AAE1CP93_9GAST</name>